<dbReference type="GO" id="GO:0016020">
    <property type="term" value="C:membrane"/>
    <property type="evidence" value="ECO:0007669"/>
    <property type="project" value="UniProtKB-SubCell"/>
</dbReference>
<dbReference type="RefSeq" id="WP_036159414.1">
    <property type="nucleotide sequence ID" value="NZ_AVCX01000001.1"/>
</dbReference>
<evidence type="ECO:0000259" key="9">
    <source>
        <dbReference type="Pfam" id="PF25198"/>
    </source>
</evidence>
<dbReference type="PROSITE" id="PS51257">
    <property type="entry name" value="PROKAR_LIPOPROTEIN"/>
    <property type="match status" value="1"/>
</dbReference>
<evidence type="ECO:0000256" key="4">
    <source>
        <dbReference type="ARBA" id="ARBA00022729"/>
    </source>
</evidence>
<dbReference type="InterPro" id="IPR057336">
    <property type="entry name" value="GerAC_N"/>
</dbReference>
<dbReference type="Proteomes" id="UP000030437">
    <property type="component" value="Unassembled WGS sequence"/>
</dbReference>
<dbReference type="GO" id="GO:0009847">
    <property type="term" value="P:spore germination"/>
    <property type="evidence" value="ECO:0007669"/>
    <property type="project" value="InterPro"/>
</dbReference>
<keyword evidence="3" id="KW-0309">Germination</keyword>
<dbReference type="PANTHER" id="PTHR35789">
    <property type="entry name" value="SPORE GERMINATION PROTEIN B3"/>
    <property type="match status" value="1"/>
</dbReference>
<feature type="domain" description="Spore germination GerAC-like C-terminal" evidence="8">
    <location>
        <begin position="197"/>
        <end position="371"/>
    </location>
</feature>
<evidence type="ECO:0000313" key="10">
    <source>
        <dbReference type="EMBL" id="KGR82173.1"/>
    </source>
</evidence>
<dbReference type="AlphaFoldDB" id="A0A0A3IH67"/>
<keyword evidence="5" id="KW-0472">Membrane</keyword>
<evidence type="ECO:0000256" key="2">
    <source>
        <dbReference type="ARBA" id="ARBA00007886"/>
    </source>
</evidence>
<dbReference type="InterPro" id="IPR038501">
    <property type="entry name" value="Spore_GerAC_C_sf"/>
</dbReference>
<evidence type="ECO:0000256" key="5">
    <source>
        <dbReference type="ARBA" id="ARBA00023136"/>
    </source>
</evidence>
<dbReference type="Gene3D" id="3.30.300.210">
    <property type="entry name" value="Nutrient germinant receptor protein C, domain 3"/>
    <property type="match status" value="1"/>
</dbReference>
<dbReference type="eggNOG" id="ENOG502Z9GR">
    <property type="taxonomic scope" value="Bacteria"/>
</dbReference>
<name>A0A0A3IH67_9BACI</name>
<organism evidence="10 11">
    <name type="scientific">Lysinibacillus odysseyi 34hs-1 = NBRC 100172</name>
    <dbReference type="NCBI Taxonomy" id="1220589"/>
    <lineage>
        <taxon>Bacteria</taxon>
        <taxon>Bacillati</taxon>
        <taxon>Bacillota</taxon>
        <taxon>Bacilli</taxon>
        <taxon>Bacillales</taxon>
        <taxon>Bacillaceae</taxon>
        <taxon>Lysinibacillus</taxon>
    </lineage>
</organism>
<dbReference type="EMBL" id="JPVP01000060">
    <property type="protein sequence ID" value="KGR82173.1"/>
    <property type="molecule type" value="Genomic_DNA"/>
</dbReference>
<comment type="caution">
    <text evidence="10">The sequence shown here is derived from an EMBL/GenBank/DDBJ whole genome shotgun (WGS) entry which is preliminary data.</text>
</comment>
<feature type="domain" description="Spore germination protein N-terminal" evidence="9">
    <location>
        <begin position="23"/>
        <end position="188"/>
    </location>
</feature>
<keyword evidence="6" id="KW-0564">Palmitate</keyword>
<evidence type="ECO:0000259" key="8">
    <source>
        <dbReference type="Pfam" id="PF05504"/>
    </source>
</evidence>
<keyword evidence="7" id="KW-0449">Lipoprotein</keyword>
<evidence type="ECO:0000256" key="1">
    <source>
        <dbReference type="ARBA" id="ARBA00004635"/>
    </source>
</evidence>
<accession>A0A0A3IH67</accession>
<keyword evidence="4" id="KW-0732">Signal</keyword>
<comment type="subcellular location">
    <subcellularLocation>
        <location evidence="1">Membrane</location>
        <topology evidence="1">Lipid-anchor</topology>
    </subcellularLocation>
</comment>
<evidence type="ECO:0000256" key="6">
    <source>
        <dbReference type="ARBA" id="ARBA00023139"/>
    </source>
</evidence>
<dbReference type="Pfam" id="PF05504">
    <property type="entry name" value="Spore_GerAC"/>
    <property type="match status" value="1"/>
</dbReference>
<dbReference type="OrthoDB" id="2592518at2"/>
<dbReference type="STRING" id="1220589.CD32_23115"/>
<evidence type="ECO:0000313" key="11">
    <source>
        <dbReference type="Proteomes" id="UP000030437"/>
    </source>
</evidence>
<evidence type="ECO:0000256" key="7">
    <source>
        <dbReference type="ARBA" id="ARBA00023288"/>
    </source>
</evidence>
<gene>
    <name evidence="10" type="ORF">CD32_23115</name>
</gene>
<proteinExistence type="inferred from homology"/>
<evidence type="ECO:0000256" key="3">
    <source>
        <dbReference type="ARBA" id="ARBA00022544"/>
    </source>
</evidence>
<dbReference type="PANTHER" id="PTHR35789:SF1">
    <property type="entry name" value="SPORE GERMINATION PROTEIN B3"/>
    <property type="match status" value="1"/>
</dbReference>
<dbReference type="Pfam" id="PF25198">
    <property type="entry name" value="Spore_GerAC_N"/>
    <property type="match status" value="1"/>
</dbReference>
<keyword evidence="11" id="KW-1185">Reference proteome</keyword>
<dbReference type="NCBIfam" id="TIGR02887">
    <property type="entry name" value="spore_ger_x_C"/>
    <property type="match status" value="1"/>
</dbReference>
<dbReference type="InterPro" id="IPR008844">
    <property type="entry name" value="Spore_GerAC-like"/>
</dbReference>
<comment type="similarity">
    <text evidence="2">Belongs to the GerABKC lipoprotein family.</text>
</comment>
<sequence>MKKRKSWLLILSFLVILAGCAEQKILERLSLTTLIGYDFGDDDEVNSTVIVRQINPEFQSNVVTISAHAKTSKGTREEIGLQASKKVASGQLRVVLFGEELAEAGIGQYLYNLLMNPEISNGAYLSIVEEKAKDFLEYQYQNIPDISQHVFNLLKHNIEQEKSTSSTLHETARDYYSPNHELVLPIIKRKEEVIEMSGIAFFKKDVMVGRLPAEDIFYVKMIRDDYDKGTFELALDGENLTSVSKGDLPEEVPIALDAINSKHKISLADKTTPEFDLTIKLNVRLTEIDQAVQIEKKEALQLLEKEISKKIEKELSRIISYTQDINSDIFGFREYYDNHVRNAATDGEDRETMYPSVKVNVHVTSKIIRDGVFGQ</sequence>
<reference evidence="10 11" key="1">
    <citation type="submission" date="2014-02" db="EMBL/GenBank/DDBJ databases">
        <title>Draft genome sequence of Lysinibacillus odysseyi NBRC 100172.</title>
        <authorList>
            <person name="Zhang F."/>
            <person name="Wang G."/>
            <person name="Zhang L."/>
        </authorList>
    </citation>
    <scope>NUCLEOTIDE SEQUENCE [LARGE SCALE GENOMIC DNA]</scope>
    <source>
        <strain evidence="10 11">NBRC 100172</strain>
    </source>
</reference>
<protein>
    <submittedName>
        <fullName evidence="10">Uncharacterized protein</fullName>
    </submittedName>
</protein>
<dbReference type="InterPro" id="IPR046953">
    <property type="entry name" value="Spore_GerAC-like_C"/>
</dbReference>